<dbReference type="EMBL" id="JXTB01000059">
    <property type="protein sequence ID" value="PON68885.1"/>
    <property type="molecule type" value="Genomic_DNA"/>
</dbReference>
<evidence type="ECO:0000313" key="1">
    <source>
        <dbReference type="EMBL" id="PON68885.1"/>
    </source>
</evidence>
<dbReference type="Proteomes" id="UP000237105">
    <property type="component" value="Unassembled WGS sequence"/>
</dbReference>
<keyword evidence="2" id="KW-1185">Reference proteome</keyword>
<sequence length="60" mass="7142">MFWDLIFVHGQPVGKYMSPIDYFENHRHKVSGSRRAFEVVRPRAEVRLLARDKLLRTSLD</sequence>
<comment type="caution">
    <text evidence="1">The sequence shown here is derived from an EMBL/GenBank/DDBJ whole genome shotgun (WGS) entry which is preliminary data.</text>
</comment>
<reference evidence="2" key="1">
    <citation type="submission" date="2016-06" db="EMBL/GenBank/DDBJ databases">
        <title>Parallel loss of symbiosis genes in relatives of nitrogen-fixing non-legume Parasponia.</title>
        <authorList>
            <person name="Van Velzen R."/>
            <person name="Holmer R."/>
            <person name="Bu F."/>
            <person name="Rutten L."/>
            <person name="Van Zeijl A."/>
            <person name="Liu W."/>
            <person name="Santuari L."/>
            <person name="Cao Q."/>
            <person name="Sharma T."/>
            <person name="Shen D."/>
            <person name="Roswanjaya Y."/>
            <person name="Wardhani T."/>
            <person name="Kalhor M.S."/>
            <person name="Jansen J."/>
            <person name="Van den Hoogen J."/>
            <person name="Gungor B."/>
            <person name="Hartog M."/>
            <person name="Hontelez J."/>
            <person name="Verver J."/>
            <person name="Yang W.-C."/>
            <person name="Schijlen E."/>
            <person name="Repin R."/>
            <person name="Schilthuizen M."/>
            <person name="Schranz E."/>
            <person name="Heidstra R."/>
            <person name="Miyata K."/>
            <person name="Fedorova E."/>
            <person name="Kohlen W."/>
            <person name="Bisseling T."/>
            <person name="Smit S."/>
            <person name="Geurts R."/>
        </authorList>
    </citation>
    <scope>NUCLEOTIDE SEQUENCE [LARGE SCALE GENOMIC DNA]</scope>
    <source>
        <strain evidence="2">cv. WU1-14</strain>
    </source>
</reference>
<dbReference type="AlphaFoldDB" id="A0A2P5D6G3"/>
<evidence type="ECO:0000313" key="2">
    <source>
        <dbReference type="Proteomes" id="UP000237105"/>
    </source>
</evidence>
<name>A0A2P5D6G3_PARAD</name>
<proteinExistence type="predicted"/>
<organism evidence="1 2">
    <name type="scientific">Parasponia andersonii</name>
    <name type="common">Sponia andersonii</name>
    <dbReference type="NCBI Taxonomy" id="3476"/>
    <lineage>
        <taxon>Eukaryota</taxon>
        <taxon>Viridiplantae</taxon>
        <taxon>Streptophyta</taxon>
        <taxon>Embryophyta</taxon>
        <taxon>Tracheophyta</taxon>
        <taxon>Spermatophyta</taxon>
        <taxon>Magnoliopsida</taxon>
        <taxon>eudicotyledons</taxon>
        <taxon>Gunneridae</taxon>
        <taxon>Pentapetalae</taxon>
        <taxon>rosids</taxon>
        <taxon>fabids</taxon>
        <taxon>Rosales</taxon>
        <taxon>Cannabaceae</taxon>
        <taxon>Parasponia</taxon>
    </lineage>
</organism>
<protein>
    <submittedName>
        <fullName evidence="1">Uncharacterized protein</fullName>
    </submittedName>
</protein>
<accession>A0A2P5D6G3</accession>
<gene>
    <name evidence="1" type="ORF">PanWU01x14_092020</name>
</gene>